<evidence type="ECO:0000259" key="1">
    <source>
        <dbReference type="Pfam" id="PF12705"/>
    </source>
</evidence>
<dbReference type="Gene3D" id="3.90.320.10">
    <property type="match status" value="1"/>
</dbReference>
<dbReference type="EMBL" id="JACOGF010000009">
    <property type="protein sequence ID" value="MBC3919241.1"/>
    <property type="molecule type" value="Genomic_DNA"/>
</dbReference>
<name>A0ABR6ZTM5_9BURK</name>
<accession>A0ABR6ZTM5</accession>
<dbReference type="Gene3D" id="3.40.50.300">
    <property type="entry name" value="P-loop containing nucleotide triphosphate hydrolases"/>
    <property type="match status" value="1"/>
</dbReference>
<evidence type="ECO:0000313" key="3">
    <source>
        <dbReference type="Proteomes" id="UP000650424"/>
    </source>
</evidence>
<keyword evidence="3" id="KW-1185">Reference proteome</keyword>
<proteinExistence type="predicted"/>
<dbReference type="InterPro" id="IPR038726">
    <property type="entry name" value="PDDEXK_AddAB-type"/>
</dbReference>
<dbReference type="RefSeq" id="WP_186948516.1">
    <property type="nucleotide sequence ID" value="NZ_JACOGF010000009.1"/>
</dbReference>
<organism evidence="2 3">
    <name type="scientific">Undibacterium hunanense</name>
    <dbReference type="NCBI Taxonomy" id="2762292"/>
    <lineage>
        <taxon>Bacteria</taxon>
        <taxon>Pseudomonadati</taxon>
        <taxon>Pseudomonadota</taxon>
        <taxon>Betaproteobacteria</taxon>
        <taxon>Burkholderiales</taxon>
        <taxon>Oxalobacteraceae</taxon>
        <taxon>Undibacterium</taxon>
    </lineage>
</organism>
<protein>
    <submittedName>
        <fullName evidence="2">PD-(D/E)XK nuclease family protein</fullName>
    </submittedName>
</protein>
<dbReference type="InterPro" id="IPR027417">
    <property type="entry name" value="P-loop_NTPase"/>
</dbReference>
<dbReference type="InterPro" id="IPR011604">
    <property type="entry name" value="PDDEXK-like_dom_sf"/>
</dbReference>
<gene>
    <name evidence="2" type="ORF">H8L32_17250</name>
</gene>
<dbReference type="Proteomes" id="UP000650424">
    <property type="component" value="Unassembled WGS sequence"/>
</dbReference>
<reference evidence="2 3" key="1">
    <citation type="submission" date="2020-08" db="EMBL/GenBank/DDBJ databases">
        <title>Novel species isolated from subtropical streams in China.</title>
        <authorList>
            <person name="Lu H."/>
        </authorList>
    </citation>
    <scope>NUCLEOTIDE SEQUENCE [LARGE SCALE GENOMIC DNA]</scope>
    <source>
        <strain evidence="2 3">CY18W</strain>
    </source>
</reference>
<dbReference type="Pfam" id="PF12705">
    <property type="entry name" value="PDDEXK_1"/>
    <property type="match status" value="1"/>
</dbReference>
<feature type="domain" description="PD-(D/E)XK endonuclease-like" evidence="1">
    <location>
        <begin position="670"/>
        <end position="927"/>
    </location>
</feature>
<evidence type="ECO:0000313" key="2">
    <source>
        <dbReference type="EMBL" id="MBC3919241.1"/>
    </source>
</evidence>
<comment type="caution">
    <text evidence="2">The sequence shown here is derived from an EMBL/GenBank/DDBJ whole genome shotgun (WGS) entry which is preliminary data.</text>
</comment>
<sequence>MLRPPELIPASPDFWPRLAQAFLRMARTEGWGLEQGRDYSAVRVVVPTYQHANLLLRALGASLQGNFIPPRIHTLFALLEMQAPDSQGQPGTDASERLMGLYAELRQHPWLKKLFGARSNTDLLPLAQTLLTLSDELTAALLPLAVKGSGTNRTTANKTKLEREWQAALAQLPAPAQAVLSEESQLVWSVWQGQLDGNDPMLQRYGRLMQLAGQAAEPLLWISPTAPDAMEAAFLQAWAKNQTVMQCTLDWRAEILPQPYYHAWPGLQDAGGPSHQQALTEYVDTSHIRLCCAASLEDEAVQGAQTIINWLQAGKQNVAVVAQDRVVSRRMRALLERAQIMVADETGWKLSTTRAAAAIAAWLEVVATRADTMTLLDFLKSPYVIWKDSEQDTELADADVESRDKADIVMRIESVLRRANILGGWEAVLSALDGAQDTVAARRWLRAIARQANQFTGRRSLPEWCALSLQSFFDLSMFNAFQADPAGAQIIQLLQKMQMSCEDMKAGFTFAEWRSLMSLQMESTPFVVTHADKRVVMLPLNGARLRSFDAVLLVGADARHLPSQASEVLFFANAVRRECGLETRESRQQQQLRDFAELLLSNTDVVLSWQGSLNGEHNPVSPWLEQLGLTLERTRQAILDRQPLPLPLTHLPVLPQQMPAPSAAVLLPASLSASGYTSLVVCPYQFFAGRMLGLSAMDELSDMPEKRDYGDWLHAILKRFHEQLKTAMQEQDQEQGQVDKEALLRAVSSEFFADVLQKSPAALAYSVRWEKVIPAYIAWVQAREDDGWQFDMGEIKAEKTLEWSGGSLTLKGRIDRIDKHQSGELAVLDYKTKNANDLRKRLKDGEDHQLPFYGLLTELPVSSASYVALELSQGKTGQTDADDFERWVSELAQSIRNSMAALQQGAALPAHGVEQACQYCEMRGLCRKGAW</sequence>
<dbReference type="Gene3D" id="1.10.486.10">
    <property type="entry name" value="PCRA, domain 4"/>
    <property type="match status" value="1"/>
</dbReference>
<dbReference type="SUPFAM" id="SSF52540">
    <property type="entry name" value="P-loop containing nucleoside triphosphate hydrolases"/>
    <property type="match status" value="1"/>
</dbReference>